<dbReference type="Pfam" id="PF00501">
    <property type="entry name" value="AMP-binding"/>
    <property type="match status" value="1"/>
</dbReference>
<dbReference type="PANTHER" id="PTHR43272:SF33">
    <property type="entry name" value="AMP-BINDING DOMAIN-CONTAINING PROTEIN-RELATED"/>
    <property type="match status" value="1"/>
</dbReference>
<dbReference type="GO" id="GO:0005524">
    <property type="term" value="F:ATP binding"/>
    <property type="evidence" value="ECO:0007669"/>
    <property type="project" value="UniProtKB-KW"/>
</dbReference>
<dbReference type="InterPro" id="IPR020845">
    <property type="entry name" value="AMP-binding_CS"/>
</dbReference>
<dbReference type="SUPFAM" id="SSF56801">
    <property type="entry name" value="Acetyl-CoA synthetase-like"/>
    <property type="match status" value="1"/>
</dbReference>
<evidence type="ECO:0000256" key="6">
    <source>
        <dbReference type="ARBA" id="ARBA00026121"/>
    </source>
</evidence>
<dbReference type="GO" id="GO:0004467">
    <property type="term" value="F:long-chain fatty acid-CoA ligase activity"/>
    <property type="evidence" value="ECO:0007669"/>
    <property type="project" value="UniProtKB-EC"/>
</dbReference>
<dbReference type="CDD" id="cd05927">
    <property type="entry name" value="LC-FACS_euk"/>
    <property type="match status" value="1"/>
</dbReference>
<dbReference type="Pfam" id="PF13193">
    <property type="entry name" value="AMP-binding_C"/>
    <property type="match status" value="1"/>
</dbReference>
<evidence type="ECO:0000259" key="9">
    <source>
        <dbReference type="Pfam" id="PF13193"/>
    </source>
</evidence>
<name>A0A9W8E2T7_9FUNG</name>
<dbReference type="GO" id="GO:0005783">
    <property type="term" value="C:endoplasmic reticulum"/>
    <property type="evidence" value="ECO:0007669"/>
    <property type="project" value="TreeGrafter"/>
</dbReference>
<accession>A0A9W8E2T7</accession>
<dbReference type="EMBL" id="JANBPY010000969">
    <property type="protein sequence ID" value="KAJ1962405.1"/>
    <property type="molecule type" value="Genomic_DNA"/>
</dbReference>
<keyword evidence="11" id="KW-1185">Reference proteome</keyword>
<keyword evidence="5 7" id="KW-0067">ATP-binding</keyword>
<dbReference type="EC" id="6.2.1.3" evidence="6 7"/>
<evidence type="ECO:0000313" key="11">
    <source>
        <dbReference type="Proteomes" id="UP001150925"/>
    </source>
</evidence>
<evidence type="ECO:0000256" key="1">
    <source>
        <dbReference type="ARBA" id="ARBA00006432"/>
    </source>
</evidence>
<keyword evidence="4 7" id="KW-0276">Fatty acid metabolism</keyword>
<dbReference type="Proteomes" id="UP001150925">
    <property type="component" value="Unassembled WGS sequence"/>
</dbReference>
<dbReference type="OrthoDB" id="1700726at2759"/>
<comment type="similarity">
    <text evidence="1 7">Belongs to the ATP-dependent AMP-binding enzyme family.</text>
</comment>
<reference evidence="10" key="1">
    <citation type="submission" date="2022-07" db="EMBL/GenBank/DDBJ databases">
        <title>Phylogenomic reconstructions and comparative analyses of Kickxellomycotina fungi.</title>
        <authorList>
            <person name="Reynolds N.K."/>
            <person name="Stajich J.E."/>
            <person name="Barry K."/>
            <person name="Grigoriev I.V."/>
            <person name="Crous P."/>
            <person name="Smith M.E."/>
        </authorList>
    </citation>
    <scope>NUCLEOTIDE SEQUENCE</scope>
    <source>
        <strain evidence="10">RSA 1196</strain>
    </source>
</reference>
<evidence type="ECO:0000259" key="8">
    <source>
        <dbReference type="Pfam" id="PF00501"/>
    </source>
</evidence>
<keyword evidence="2 7" id="KW-0436">Ligase</keyword>
<keyword evidence="7" id="KW-0443">Lipid metabolism</keyword>
<dbReference type="Gene3D" id="3.40.50.12780">
    <property type="entry name" value="N-terminal domain of ligase-like"/>
    <property type="match status" value="1"/>
</dbReference>
<organism evidence="10 11">
    <name type="scientific">Dispira parvispora</name>
    <dbReference type="NCBI Taxonomy" id="1520584"/>
    <lineage>
        <taxon>Eukaryota</taxon>
        <taxon>Fungi</taxon>
        <taxon>Fungi incertae sedis</taxon>
        <taxon>Zoopagomycota</taxon>
        <taxon>Kickxellomycotina</taxon>
        <taxon>Dimargaritomycetes</taxon>
        <taxon>Dimargaritales</taxon>
        <taxon>Dimargaritaceae</taxon>
        <taxon>Dispira</taxon>
    </lineage>
</organism>
<dbReference type="InterPro" id="IPR042099">
    <property type="entry name" value="ANL_N_sf"/>
</dbReference>
<dbReference type="InterPro" id="IPR000873">
    <property type="entry name" value="AMP-dep_synth/lig_dom"/>
</dbReference>
<protein>
    <recommendedName>
        <fullName evidence="6 7">Long-chain-fatty-acid--CoA ligase</fullName>
        <ecNumber evidence="6 7">6.2.1.3</ecNumber>
    </recommendedName>
</protein>
<gene>
    <name evidence="10" type="primary">FAA2_2</name>
    <name evidence="10" type="ORF">IWQ62_003544</name>
</gene>
<evidence type="ECO:0000256" key="2">
    <source>
        <dbReference type="ARBA" id="ARBA00022598"/>
    </source>
</evidence>
<dbReference type="InterPro" id="IPR045311">
    <property type="entry name" value="LC-FACS_euk"/>
</dbReference>
<feature type="domain" description="AMP-dependent synthetase/ligase" evidence="8">
    <location>
        <begin position="52"/>
        <end position="479"/>
    </location>
</feature>
<dbReference type="AlphaFoldDB" id="A0A9W8E2T7"/>
<keyword evidence="3 7" id="KW-0547">Nucleotide-binding</keyword>
<evidence type="ECO:0000256" key="5">
    <source>
        <dbReference type="ARBA" id="ARBA00022840"/>
    </source>
</evidence>
<feature type="domain" description="AMP-binding enzyme C-terminal" evidence="9">
    <location>
        <begin position="532"/>
        <end position="581"/>
    </location>
</feature>
<evidence type="ECO:0000313" key="10">
    <source>
        <dbReference type="EMBL" id="KAJ1962405.1"/>
    </source>
</evidence>
<proteinExistence type="inferred from homology"/>
<sequence length="659" mass="73780">MVDTPFMYSVEAKNAPEVPGEGKPRRHFLVGQDGPLVSCPEDVNSLHDSFRRGAQAAGDRPFLGHRKAINGKAGEYVWETYNQVYERSKNFGAGLCHLGMNAKKTLGLYSVNRPEWTIAEQASYMYEFVTVPLYDTLGEDAVEHVIGQAEVHFICATSDKAHALLEMYDAVTSIKHIVVMDDVNDDLITLAESREVRLYSFVDVEKLGAQHPTDFAECTPDSIATICYTSGTTGVPKGAIITHGNILAEIAALQLLVEKGRMCQITKDDCHISYLPLAHVFERIVFQMIISYGARIGFYQGNTLKIMEDLAVLKPTIFISVPRLFNRVYDKVWSTINTKGGLAAMLFRQAVNAKIRNLSKGSTTHWLWDRLVFKKLQQSLGGNVRFMVSGSAPLSKEVMNFIRVAFGVPVFEGYGQTETSAVLSLTDINERSAGNVGSPFPCAEIKLVDLPDMGYTSQDKPYPRGEICARGNSVFTKYYKDPQRTADTVNEEGWIRTGDVGMWDNRGRLVIIDRAKNIFKLAQGEYVAPERIENIYQNHPAVAQAYVTGHSLESCTVGVIVPEEESFMELLKEHQIDTTRSKDELYKDSAVRQLVVKELTTFAKQHDAKGFECVKNVYLEMEPFTVENDLLSPTFKLKRNVAKVRYSSYVDALYQELAK</sequence>
<evidence type="ECO:0000256" key="3">
    <source>
        <dbReference type="ARBA" id="ARBA00022741"/>
    </source>
</evidence>
<dbReference type="PROSITE" id="PS00455">
    <property type="entry name" value="AMP_BINDING"/>
    <property type="match status" value="1"/>
</dbReference>
<comment type="caution">
    <text evidence="10">The sequence shown here is derived from an EMBL/GenBank/DDBJ whole genome shotgun (WGS) entry which is preliminary data.</text>
</comment>
<comment type="function">
    <text evidence="7">Catalyzes the conversion of long-chain fatty acids to their active form acyl-CoAs for both synthesis of cellular lipids, and degradation via beta-oxidation.</text>
</comment>
<evidence type="ECO:0000256" key="4">
    <source>
        <dbReference type="ARBA" id="ARBA00022832"/>
    </source>
</evidence>
<comment type="catalytic activity">
    <reaction evidence="7">
        <text>a long-chain fatty acid + ATP + CoA = a long-chain fatty acyl-CoA + AMP + diphosphate</text>
        <dbReference type="Rhea" id="RHEA:15421"/>
        <dbReference type="ChEBI" id="CHEBI:30616"/>
        <dbReference type="ChEBI" id="CHEBI:33019"/>
        <dbReference type="ChEBI" id="CHEBI:57287"/>
        <dbReference type="ChEBI" id="CHEBI:57560"/>
        <dbReference type="ChEBI" id="CHEBI:83139"/>
        <dbReference type="ChEBI" id="CHEBI:456215"/>
        <dbReference type="EC" id="6.2.1.3"/>
    </reaction>
</comment>
<dbReference type="PANTHER" id="PTHR43272">
    <property type="entry name" value="LONG-CHAIN-FATTY-ACID--COA LIGASE"/>
    <property type="match status" value="1"/>
</dbReference>
<dbReference type="GO" id="GO:0016020">
    <property type="term" value="C:membrane"/>
    <property type="evidence" value="ECO:0007669"/>
    <property type="project" value="TreeGrafter"/>
</dbReference>
<dbReference type="InterPro" id="IPR025110">
    <property type="entry name" value="AMP-bd_C"/>
</dbReference>
<evidence type="ECO:0000256" key="7">
    <source>
        <dbReference type="RuleBase" id="RU369030"/>
    </source>
</evidence>